<evidence type="ECO:0000313" key="11">
    <source>
        <dbReference type="EMBL" id="HBQ49420.1"/>
    </source>
</evidence>
<keyword evidence="4 9" id="KW-0997">Cell inner membrane</keyword>
<evidence type="ECO:0000256" key="1">
    <source>
        <dbReference type="ARBA" id="ARBA00004429"/>
    </source>
</evidence>
<comment type="caution">
    <text evidence="11">The sequence shown here is derived from an EMBL/GenBank/DDBJ whole genome shotgun (WGS) entry which is preliminary data.</text>
</comment>
<gene>
    <name evidence="11" type="ORF">DD728_11170</name>
</gene>
<proteinExistence type="inferred from homology"/>
<name>A0A356W6Y1_9PROT</name>
<comment type="similarity">
    <text evidence="8 9">Belongs to the TRAP transporter small permease family.</text>
</comment>
<protein>
    <recommendedName>
        <fullName evidence="9">TRAP transporter small permease protein</fullName>
    </recommendedName>
</protein>
<keyword evidence="5 9" id="KW-0812">Transmembrane</keyword>
<evidence type="ECO:0000259" key="10">
    <source>
        <dbReference type="Pfam" id="PF04290"/>
    </source>
</evidence>
<keyword evidence="2 9" id="KW-0813">Transport</keyword>
<dbReference type="EMBL" id="DOGS01000225">
    <property type="protein sequence ID" value="HBQ49420.1"/>
    <property type="molecule type" value="Genomic_DNA"/>
</dbReference>
<feature type="domain" description="Tripartite ATP-independent periplasmic transporters DctQ component" evidence="10">
    <location>
        <begin position="33"/>
        <end position="165"/>
    </location>
</feature>
<dbReference type="Pfam" id="PF04290">
    <property type="entry name" value="DctQ"/>
    <property type="match status" value="1"/>
</dbReference>
<evidence type="ECO:0000256" key="5">
    <source>
        <dbReference type="ARBA" id="ARBA00022692"/>
    </source>
</evidence>
<evidence type="ECO:0000256" key="2">
    <source>
        <dbReference type="ARBA" id="ARBA00022448"/>
    </source>
</evidence>
<reference evidence="11 12" key="1">
    <citation type="journal article" date="2018" name="Nat. Biotechnol.">
        <title>A standardized bacterial taxonomy based on genome phylogeny substantially revises the tree of life.</title>
        <authorList>
            <person name="Parks D.H."/>
            <person name="Chuvochina M."/>
            <person name="Waite D.W."/>
            <person name="Rinke C."/>
            <person name="Skarshewski A."/>
            <person name="Chaumeil P.A."/>
            <person name="Hugenholtz P."/>
        </authorList>
    </citation>
    <scope>NUCLEOTIDE SEQUENCE [LARGE SCALE GENOMIC DNA]</scope>
    <source>
        <strain evidence="11">UBA10378</strain>
    </source>
</reference>
<comment type="function">
    <text evidence="9">Part of the tripartite ATP-independent periplasmic (TRAP) transport system.</text>
</comment>
<comment type="subcellular location">
    <subcellularLocation>
        <location evidence="1 9">Cell inner membrane</location>
        <topology evidence="1 9">Multi-pass membrane protein</topology>
    </subcellularLocation>
</comment>
<feature type="transmembrane region" description="Helical" evidence="9">
    <location>
        <begin position="95"/>
        <end position="120"/>
    </location>
</feature>
<dbReference type="InterPro" id="IPR055348">
    <property type="entry name" value="DctQ"/>
</dbReference>
<dbReference type="GO" id="GO:0022857">
    <property type="term" value="F:transmembrane transporter activity"/>
    <property type="evidence" value="ECO:0007669"/>
    <property type="project" value="UniProtKB-UniRule"/>
</dbReference>
<dbReference type="AlphaFoldDB" id="A0A356W6Y1"/>
<feature type="transmembrane region" description="Helical" evidence="9">
    <location>
        <begin position="20"/>
        <end position="44"/>
    </location>
</feature>
<evidence type="ECO:0000256" key="9">
    <source>
        <dbReference type="RuleBase" id="RU369079"/>
    </source>
</evidence>
<keyword evidence="7 9" id="KW-0472">Membrane</keyword>
<feature type="transmembrane region" description="Helical" evidence="9">
    <location>
        <begin position="56"/>
        <end position="74"/>
    </location>
</feature>
<dbReference type="PANTHER" id="PTHR35011">
    <property type="entry name" value="2,3-DIKETO-L-GULONATE TRAP TRANSPORTER SMALL PERMEASE PROTEIN YIAM"/>
    <property type="match status" value="1"/>
</dbReference>
<dbReference type="InterPro" id="IPR007387">
    <property type="entry name" value="TRAP_DctQ"/>
</dbReference>
<sequence length="185" mass="20965">MIIGNALTGVARSIDRLNEFIGNTVSWLTLAVVLITCAVAVLRYGFGLGWVWLQESYVWLHGTIFTVCAAYTLLHDGHVRVDIFYRTASDRYRAWVNLLGAVFLLLPMVGVIWWVAWPYVTLSWSRLEQSSEAGGLHGLFLFKTAILVFCILLGLQGLSLLIRSVHVLRRKPDPDVSEHIQRRRI</sequence>
<evidence type="ECO:0000256" key="4">
    <source>
        <dbReference type="ARBA" id="ARBA00022519"/>
    </source>
</evidence>
<organism evidence="11 12">
    <name type="scientific">Hyphomonas atlantica</name>
    <dbReference type="NCBI Taxonomy" id="1280948"/>
    <lineage>
        <taxon>Bacteria</taxon>
        <taxon>Pseudomonadati</taxon>
        <taxon>Pseudomonadota</taxon>
        <taxon>Alphaproteobacteria</taxon>
        <taxon>Hyphomonadales</taxon>
        <taxon>Hyphomonadaceae</taxon>
        <taxon>Hyphomonas</taxon>
    </lineage>
</organism>
<comment type="subunit">
    <text evidence="9">The complex comprises the extracytoplasmic solute receptor protein and the two transmembrane proteins.</text>
</comment>
<evidence type="ECO:0000256" key="8">
    <source>
        <dbReference type="ARBA" id="ARBA00038436"/>
    </source>
</evidence>
<dbReference type="PANTHER" id="PTHR35011:SF4">
    <property type="entry name" value="SLL1102 PROTEIN"/>
    <property type="match status" value="1"/>
</dbReference>
<keyword evidence="3" id="KW-1003">Cell membrane</keyword>
<evidence type="ECO:0000256" key="6">
    <source>
        <dbReference type="ARBA" id="ARBA00022989"/>
    </source>
</evidence>
<evidence type="ECO:0000256" key="3">
    <source>
        <dbReference type="ARBA" id="ARBA00022475"/>
    </source>
</evidence>
<accession>A0A356W6Y1</accession>
<dbReference type="GO" id="GO:0005886">
    <property type="term" value="C:plasma membrane"/>
    <property type="evidence" value="ECO:0007669"/>
    <property type="project" value="UniProtKB-SubCell"/>
</dbReference>
<evidence type="ECO:0000256" key="7">
    <source>
        <dbReference type="ARBA" id="ARBA00023136"/>
    </source>
</evidence>
<feature type="transmembrane region" description="Helical" evidence="9">
    <location>
        <begin position="140"/>
        <end position="162"/>
    </location>
</feature>
<dbReference type="Proteomes" id="UP000263957">
    <property type="component" value="Unassembled WGS sequence"/>
</dbReference>
<evidence type="ECO:0000313" key="12">
    <source>
        <dbReference type="Proteomes" id="UP000263957"/>
    </source>
</evidence>
<keyword evidence="6 9" id="KW-1133">Transmembrane helix</keyword>